<keyword evidence="5" id="KW-0472">Membrane</keyword>
<dbReference type="GO" id="GO:0020037">
    <property type="term" value="F:heme binding"/>
    <property type="evidence" value="ECO:0007669"/>
    <property type="project" value="InterPro"/>
</dbReference>
<evidence type="ECO:0000256" key="3">
    <source>
        <dbReference type="ARBA" id="ARBA00023004"/>
    </source>
</evidence>
<dbReference type="GO" id="GO:0009055">
    <property type="term" value="F:electron transfer activity"/>
    <property type="evidence" value="ECO:0007669"/>
    <property type="project" value="InterPro"/>
</dbReference>
<organism evidence="7 8">
    <name type="scientific">Acuticoccus sediminis</name>
    <dbReference type="NCBI Taxonomy" id="2184697"/>
    <lineage>
        <taxon>Bacteria</taxon>
        <taxon>Pseudomonadati</taxon>
        <taxon>Pseudomonadota</taxon>
        <taxon>Alphaproteobacteria</taxon>
        <taxon>Hyphomicrobiales</taxon>
        <taxon>Amorphaceae</taxon>
        <taxon>Acuticoccus</taxon>
    </lineage>
</organism>
<feature type="domain" description="Cytochrome c" evidence="6">
    <location>
        <begin position="44"/>
        <end position="144"/>
    </location>
</feature>
<dbReference type="InterPro" id="IPR036909">
    <property type="entry name" value="Cyt_c-like_dom_sf"/>
</dbReference>
<dbReference type="SUPFAM" id="SSF46626">
    <property type="entry name" value="Cytochrome c"/>
    <property type="match status" value="1"/>
</dbReference>
<dbReference type="InterPro" id="IPR009056">
    <property type="entry name" value="Cyt_c-like_dom"/>
</dbReference>
<dbReference type="Gene3D" id="1.10.760.10">
    <property type="entry name" value="Cytochrome c-like domain"/>
    <property type="match status" value="1"/>
</dbReference>
<keyword evidence="5" id="KW-0812">Transmembrane</keyword>
<evidence type="ECO:0000259" key="6">
    <source>
        <dbReference type="PROSITE" id="PS51007"/>
    </source>
</evidence>
<name>A0A8B2NJP5_9HYPH</name>
<evidence type="ECO:0000313" key="7">
    <source>
        <dbReference type="EMBL" id="RAH96217.1"/>
    </source>
</evidence>
<keyword evidence="2 4" id="KW-0479">Metal-binding</keyword>
<keyword evidence="1 4" id="KW-0349">Heme</keyword>
<protein>
    <submittedName>
        <fullName evidence="7">Cytochrome C</fullName>
    </submittedName>
</protein>
<dbReference type="Proteomes" id="UP000249590">
    <property type="component" value="Unassembled WGS sequence"/>
</dbReference>
<dbReference type="PROSITE" id="PS51007">
    <property type="entry name" value="CYTC"/>
    <property type="match status" value="1"/>
</dbReference>
<evidence type="ECO:0000313" key="8">
    <source>
        <dbReference type="Proteomes" id="UP000249590"/>
    </source>
</evidence>
<sequence length="163" mass="17882">MQRKRAVIMIGVGIAIGIAVMAGAVLWLDPGPAQSIELKSGDTAVIAEGEKVYAAQCAACHGANLEGQPNWRDRGPDGRLPAPPHDETGHTWHHADVLLFELTKYGPPKEMGNGEPYYSNMPAFENVLTDDEIIATLSYIKSRWPADIRRRHDQMNAQIAAQR</sequence>
<evidence type="ECO:0000256" key="5">
    <source>
        <dbReference type="SAM" id="Phobius"/>
    </source>
</evidence>
<gene>
    <name evidence="7" type="ORF">DLJ53_33090</name>
</gene>
<accession>A0A8B2NJP5</accession>
<dbReference type="PANTHER" id="PTHR35008:SF4">
    <property type="entry name" value="BLL4482 PROTEIN"/>
    <property type="match status" value="1"/>
</dbReference>
<dbReference type="PANTHER" id="PTHR35008">
    <property type="entry name" value="BLL4482 PROTEIN-RELATED"/>
    <property type="match status" value="1"/>
</dbReference>
<reference evidence="7 8" key="1">
    <citation type="submission" date="2018-05" db="EMBL/GenBank/DDBJ databases">
        <title>Acuticoccus sediminis sp. nov., isolated from deep-sea sediment of Indian Ocean.</title>
        <authorList>
            <person name="Liu X."/>
            <person name="Lai Q."/>
            <person name="Du Y."/>
            <person name="Sun F."/>
            <person name="Zhang X."/>
            <person name="Wang S."/>
            <person name="Shao Z."/>
        </authorList>
    </citation>
    <scope>NUCLEOTIDE SEQUENCE [LARGE SCALE GENOMIC DNA]</scope>
    <source>
        <strain evidence="7 8">PTG4-2</strain>
    </source>
</reference>
<evidence type="ECO:0000256" key="4">
    <source>
        <dbReference type="PROSITE-ProRule" id="PRU00433"/>
    </source>
</evidence>
<evidence type="ECO:0000256" key="1">
    <source>
        <dbReference type="ARBA" id="ARBA00022617"/>
    </source>
</evidence>
<keyword evidence="3 4" id="KW-0408">Iron</keyword>
<evidence type="ECO:0000256" key="2">
    <source>
        <dbReference type="ARBA" id="ARBA00022723"/>
    </source>
</evidence>
<dbReference type="AlphaFoldDB" id="A0A8B2NJP5"/>
<keyword evidence="8" id="KW-1185">Reference proteome</keyword>
<keyword evidence="5" id="KW-1133">Transmembrane helix</keyword>
<dbReference type="Pfam" id="PF00034">
    <property type="entry name" value="Cytochrom_C"/>
    <property type="match status" value="1"/>
</dbReference>
<comment type="caution">
    <text evidence="7">The sequence shown here is derived from an EMBL/GenBank/DDBJ whole genome shotgun (WGS) entry which is preliminary data.</text>
</comment>
<dbReference type="RefSeq" id="WP_111352595.1">
    <property type="nucleotide sequence ID" value="NZ_QHHQ01000015.1"/>
</dbReference>
<feature type="transmembrane region" description="Helical" evidence="5">
    <location>
        <begin position="7"/>
        <end position="28"/>
    </location>
</feature>
<dbReference type="InterPro" id="IPR051459">
    <property type="entry name" value="Cytochrome_c-type_DH"/>
</dbReference>
<proteinExistence type="predicted"/>
<dbReference type="GO" id="GO:0046872">
    <property type="term" value="F:metal ion binding"/>
    <property type="evidence" value="ECO:0007669"/>
    <property type="project" value="UniProtKB-KW"/>
</dbReference>
<dbReference type="OrthoDB" id="9811281at2"/>
<dbReference type="EMBL" id="QHHQ01000015">
    <property type="protein sequence ID" value="RAH96217.1"/>
    <property type="molecule type" value="Genomic_DNA"/>
</dbReference>